<dbReference type="SUPFAM" id="SSF52540">
    <property type="entry name" value="P-loop containing nucleoside triphosphate hydrolases"/>
    <property type="match status" value="1"/>
</dbReference>
<proteinExistence type="predicted"/>
<evidence type="ECO:0000259" key="7">
    <source>
        <dbReference type="PROSITE" id="PS51721"/>
    </source>
</evidence>
<accession>A0ABP9Y3P0</accession>
<comment type="caution">
    <text evidence="8">The sequence shown here is derived from an EMBL/GenBank/DDBJ whole genome shotgun (WGS) entry which is preliminary data.</text>
</comment>
<dbReference type="EMBL" id="BAABUJ010000019">
    <property type="protein sequence ID" value="GAA5801619.1"/>
    <property type="molecule type" value="Genomic_DNA"/>
</dbReference>
<evidence type="ECO:0000256" key="6">
    <source>
        <dbReference type="SAM" id="MobiDB-lite"/>
    </source>
</evidence>
<feature type="region of interest" description="Disordered" evidence="6">
    <location>
        <begin position="520"/>
        <end position="554"/>
    </location>
</feature>
<dbReference type="InterPro" id="IPR006073">
    <property type="entry name" value="GTP-bd"/>
</dbReference>
<evidence type="ECO:0000256" key="2">
    <source>
        <dbReference type="ARBA" id="ARBA00022741"/>
    </source>
</evidence>
<keyword evidence="2" id="KW-0547">Nucleotide-binding</keyword>
<evidence type="ECO:0000313" key="9">
    <source>
        <dbReference type="Proteomes" id="UP001476247"/>
    </source>
</evidence>
<evidence type="ECO:0000256" key="3">
    <source>
        <dbReference type="ARBA" id="ARBA00023134"/>
    </source>
</evidence>
<name>A0ABP9Y3P0_9FUNG</name>
<dbReference type="PRINTS" id="PR00326">
    <property type="entry name" value="GTP1OBG"/>
</dbReference>
<dbReference type="PANTHER" id="PTHR45709">
    <property type="entry name" value="LARGE SUBUNIT GTPASE 1 HOMOLOG-RELATED"/>
    <property type="match status" value="1"/>
</dbReference>
<keyword evidence="1" id="KW-0597">Phosphoprotein</keyword>
<dbReference type="InterPro" id="IPR043358">
    <property type="entry name" value="GNL1-like"/>
</dbReference>
<evidence type="ECO:0000256" key="4">
    <source>
        <dbReference type="ARBA" id="ARBA00037770"/>
    </source>
</evidence>
<organism evidence="8 9">
    <name type="scientific">Helicostylum pulchrum</name>
    <dbReference type="NCBI Taxonomy" id="562976"/>
    <lineage>
        <taxon>Eukaryota</taxon>
        <taxon>Fungi</taxon>
        <taxon>Fungi incertae sedis</taxon>
        <taxon>Mucoromycota</taxon>
        <taxon>Mucoromycotina</taxon>
        <taxon>Mucoromycetes</taxon>
        <taxon>Mucorales</taxon>
        <taxon>Mucorineae</taxon>
        <taxon>Mucoraceae</taxon>
        <taxon>Helicostylum</taxon>
    </lineage>
</organism>
<reference evidence="8 9" key="1">
    <citation type="submission" date="2024-04" db="EMBL/GenBank/DDBJ databases">
        <title>genome sequences of Mucor flavus KT1a and Helicostylum pulchrum KT1b strains isolation_sourced from the surface of a dry-aged beef.</title>
        <authorList>
            <person name="Toyotome T."/>
            <person name="Hosono M."/>
            <person name="Torimaru M."/>
            <person name="Fukuda K."/>
            <person name="Mikami N."/>
        </authorList>
    </citation>
    <scope>NUCLEOTIDE SEQUENCE [LARGE SCALE GENOMIC DNA]</scope>
    <source>
        <strain evidence="8 9">KT1b</strain>
    </source>
</reference>
<dbReference type="InterPro" id="IPR027417">
    <property type="entry name" value="P-loop_NTPase"/>
</dbReference>
<dbReference type="Proteomes" id="UP001476247">
    <property type="component" value="Unassembled WGS sequence"/>
</dbReference>
<evidence type="ECO:0000256" key="5">
    <source>
        <dbReference type="ARBA" id="ARBA00039902"/>
    </source>
</evidence>
<protein>
    <recommendedName>
        <fullName evidence="5">Guanine nucleotide-binding protein-like 1</fullName>
    </recommendedName>
</protein>
<sequence>MPRKVAFSGKQKRVQLYERNLRKAEKDATLDEGSFDIFQRNITLDPGIELTEEFLPNVVRNSRLSTHKFVSEEEKLYSVFEKLSEEEIEFERLKSMRPLKQLPKEALEVSTEKFDEFIDFPKRPRWSYETSKHRLETQERSYFEKWVQDVEEKHQGHQLSWFEHNLEVWRQLWRVLEISDVILIVMDIRNPLLHFPRSLYNYITKDLKKKIVGIFNKVDLVSDFTVFAWKKYFEEEFPDLRIATFSSLPKDSSLVDDTDPRYAHRVQSKKPKKTYYQPPGVKNILSVCRDTVGESGDYIDWESLLAQYDDDDRKNLTSIDDEISKLQQESTENQENARCLTLGFVGHPNVGKSSLINSITRKAVASESSTPGHTKHFQTIHISEKVRLCDSPGLVFPALIPKGLQIISGMYPISQAQEPFSAIRFLAEHIPLQKILGLKVPASWKTSDEMNEDEEYQWSAYSICEEFAEARGYHTAKSAGPDVNRAANTILRFTAEGRILLSFKPPGFFTSTKYKDLQIQEAEEKRLAPPPQEEEEEEEEEEESQSNNYVRKNLLQGRNAFSGLSLSDTE</sequence>
<dbReference type="InterPro" id="IPR030378">
    <property type="entry name" value="G_CP_dom"/>
</dbReference>
<comment type="function">
    <text evidence="4">Possible regulatory or functional link with the histocompatibility cluster.</text>
</comment>
<feature type="domain" description="CP-type G" evidence="7">
    <location>
        <begin position="169"/>
        <end position="397"/>
    </location>
</feature>
<keyword evidence="9" id="KW-1185">Reference proteome</keyword>
<feature type="compositionally biased region" description="Acidic residues" evidence="6">
    <location>
        <begin position="532"/>
        <end position="544"/>
    </location>
</feature>
<keyword evidence="3" id="KW-0342">GTP-binding</keyword>
<dbReference type="PROSITE" id="PS51721">
    <property type="entry name" value="G_CP"/>
    <property type="match status" value="1"/>
</dbReference>
<evidence type="ECO:0000256" key="1">
    <source>
        <dbReference type="ARBA" id="ARBA00022553"/>
    </source>
</evidence>
<dbReference type="PANTHER" id="PTHR45709:SF3">
    <property type="entry name" value="GUANINE NUCLEOTIDE-BINDING PROTEIN-LIKE 1"/>
    <property type="match status" value="1"/>
</dbReference>
<evidence type="ECO:0000313" key="8">
    <source>
        <dbReference type="EMBL" id="GAA5801619.1"/>
    </source>
</evidence>
<gene>
    <name evidence="8" type="ORF">HPULCUR_007067</name>
</gene>
<dbReference type="Pfam" id="PF01926">
    <property type="entry name" value="MMR_HSR1"/>
    <property type="match status" value="1"/>
</dbReference>
<dbReference type="Gene3D" id="3.40.50.300">
    <property type="entry name" value="P-loop containing nucleotide triphosphate hydrolases"/>
    <property type="match status" value="1"/>
</dbReference>